<accession>E9RAD4</accession>
<dbReference type="PATRIC" id="fig|1392.236.peg.1045"/>
<sequence length="89" mass="10256">MERKITMNAIHSTTILYNETPTITQIHHFYALMTTFQTNLFISKQGTLTSIKNLSTLVSFFLTVKKKELVLFIFEGIDAKRALRTLFPS</sequence>
<dbReference type="Gene3D" id="3.30.1340.10">
    <property type="entry name" value="HPr-like"/>
    <property type="match status" value="1"/>
</dbReference>
<keyword evidence="2" id="KW-1185">Reference proteome</keyword>
<gene>
    <name evidence="1" type="ordered locus">GBAA_0997</name>
</gene>
<protein>
    <recommendedName>
        <fullName evidence="3">Group-specific protein</fullName>
    </recommendedName>
</protein>
<evidence type="ECO:0000313" key="2">
    <source>
        <dbReference type="Proteomes" id="UP000000594"/>
    </source>
</evidence>
<dbReference type="AlphaFoldDB" id="A0A0F7RID7"/>
<organism evidence="1 2">
    <name type="scientific">Bacillus anthracis</name>
    <name type="common">anthrax bacterium</name>
    <dbReference type="NCBI Taxonomy" id="1392"/>
    <lineage>
        <taxon>Bacteria</taxon>
        <taxon>Bacillati</taxon>
        <taxon>Bacillota</taxon>
        <taxon>Bacilli</taxon>
        <taxon>Bacillales</taxon>
        <taxon>Bacillaceae</taxon>
        <taxon>Bacillus</taxon>
        <taxon>Bacillus cereus group</taxon>
    </lineage>
</organism>
<evidence type="ECO:0000313" key="1">
    <source>
        <dbReference type="EMBL" id="AAT30100.2"/>
    </source>
</evidence>
<accession>Q6I2H3</accession>
<reference evidence="1 2" key="1">
    <citation type="journal article" date="2009" name="J. Bacteriol.">
        <title>The complete genome sequence of Bacillus anthracis Ames 'Ancestor'.</title>
        <authorList>
            <person name="Ravel J."/>
            <person name="Jiang L."/>
            <person name="Stanley S.T."/>
            <person name="Wilson M.R."/>
            <person name="Decker R.S."/>
            <person name="Read T.D."/>
            <person name="Worsham P."/>
            <person name="Keim P.S."/>
            <person name="Salzberg S.L."/>
            <person name="Fraser-Liggett C.M."/>
            <person name="Rasko D.A."/>
        </authorList>
    </citation>
    <scope>NUCLEOTIDE SEQUENCE [LARGE SCALE GENOMIC DNA]</scope>
    <source>
        <strain evidence="2">Ames ancestor</strain>
    </source>
</reference>
<dbReference type="KEGG" id="bar:GBAA_0997"/>
<accession>A0A0F7RID7</accession>
<dbReference type="Proteomes" id="UP000000594">
    <property type="component" value="Chromosome"/>
</dbReference>
<proteinExistence type="predicted"/>
<accession>E9RAD5</accession>
<accession>Q6KWA1</accession>
<name>A0A0F7RID7_BACAN</name>
<evidence type="ECO:0008006" key="3">
    <source>
        <dbReference type="Google" id="ProtNLM"/>
    </source>
</evidence>
<accession>Q81U87</accession>
<dbReference type="EMBL" id="AE017334">
    <property type="protein sequence ID" value="AAT30100.2"/>
    <property type="molecule type" value="Genomic_DNA"/>
</dbReference>
<dbReference type="InterPro" id="IPR035895">
    <property type="entry name" value="HPr-like_sf"/>
</dbReference>